<evidence type="ECO:0000256" key="14">
    <source>
        <dbReference type="ARBA" id="ARBA00047783"/>
    </source>
</evidence>
<dbReference type="GO" id="GO:0052906">
    <property type="term" value="F:tRNA (guanine(37)-N1)-methyltransferase activity"/>
    <property type="evidence" value="ECO:0007669"/>
    <property type="project" value="UniProtKB-UniRule"/>
</dbReference>
<dbReference type="InterPro" id="IPR016009">
    <property type="entry name" value="tRNA_MeTrfase_TRMD/TRM10"/>
</dbReference>
<dbReference type="PIRSF" id="PIRSF000386">
    <property type="entry name" value="tRNA_mtase"/>
    <property type="match status" value="1"/>
</dbReference>
<keyword evidence="9 15" id="KW-0808">Transferase</keyword>
<dbReference type="AlphaFoldDB" id="A0A1E7NHW2"/>
<dbReference type="Pfam" id="PF01746">
    <property type="entry name" value="tRNA_m1G_MT"/>
    <property type="match status" value="1"/>
</dbReference>
<evidence type="ECO:0000256" key="3">
    <source>
        <dbReference type="ARBA" id="ARBA00007630"/>
    </source>
</evidence>
<protein>
    <recommendedName>
        <fullName evidence="6 15">tRNA (guanine-N(1)-)-methyltransferase</fullName>
        <ecNumber evidence="5 15">2.1.1.228</ecNumber>
    </recommendedName>
    <alternativeName>
        <fullName evidence="12 15">M1G-methyltransferase</fullName>
    </alternativeName>
    <alternativeName>
        <fullName evidence="13 15">tRNA [GM37] methyltransferase</fullName>
    </alternativeName>
</protein>
<comment type="subunit">
    <text evidence="4 15 17">Homodimer.</text>
</comment>
<reference evidence="19 20" key="1">
    <citation type="journal article" date="2019" name="Appl. Environ. Microbiol.">
        <title>Population genetics and characterization of Campylobacter jejuni isolates in western jackdaws and game birds in Finland.</title>
        <authorList>
            <person name="Kovanen S."/>
            <person name="Rossi M."/>
            <person name="Pohja-Mykra M."/>
            <person name="Nieminen T."/>
            <person name="Raunio-Saarnisto M."/>
            <person name="Sauvala M."/>
            <person name="Fredriksson-Ahomaa M."/>
            <person name="Hanninen M.L."/>
            <person name="Kivisto R."/>
        </authorList>
    </citation>
    <scope>NUCLEOTIDE SEQUENCE [LARGE SCALE GENOMIC DNA]</scope>
    <source>
        <strain evidence="19 20">CB296</strain>
    </source>
</reference>
<evidence type="ECO:0000256" key="17">
    <source>
        <dbReference type="RuleBase" id="RU003464"/>
    </source>
</evidence>
<feature type="domain" description="tRNA methyltransferase TRMD/TRM10-type" evidence="18">
    <location>
        <begin position="1"/>
        <end position="227"/>
    </location>
</feature>
<dbReference type="InterPro" id="IPR002649">
    <property type="entry name" value="tRNA_m1G_MeTrfase_TrmD"/>
</dbReference>
<evidence type="ECO:0000259" key="18">
    <source>
        <dbReference type="Pfam" id="PF01746"/>
    </source>
</evidence>
<evidence type="ECO:0000256" key="12">
    <source>
        <dbReference type="ARBA" id="ARBA00029736"/>
    </source>
</evidence>
<evidence type="ECO:0000256" key="9">
    <source>
        <dbReference type="ARBA" id="ARBA00022679"/>
    </source>
</evidence>
<dbReference type="GO" id="GO:0005829">
    <property type="term" value="C:cytosol"/>
    <property type="evidence" value="ECO:0007669"/>
    <property type="project" value="TreeGrafter"/>
</dbReference>
<dbReference type="RefSeq" id="WP_070240515.1">
    <property type="nucleotide sequence ID" value="NZ_MJVN01000046.1"/>
</dbReference>
<evidence type="ECO:0000256" key="10">
    <source>
        <dbReference type="ARBA" id="ARBA00022691"/>
    </source>
</evidence>
<dbReference type="PANTHER" id="PTHR46417:SF1">
    <property type="entry name" value="TRNA (GUANINE-N(1)-)-METHYLTRANSFERASE"/>
    <property type="match status" value="1"/>
</dbReference>
<dbReference type="InterPro" id="IPR029026">
    <property type="entry name" value="tRNA_m1G_MTases_N"/>
</dbReference>
<dbReference type="PANTHER" id="PTHR46417">
    <property type="entry name" value="TRNA (GUANINE-N(1)-)-METHYLTRANSFERASE"/>
    <property type="match status" value="1"/>
</dbReference>
<dbReference type="InterPro" id="IPR029028">
    <property type="entry name" value="Alpha/beta_knot_MTases"/>
</dbReference>
<keyword evidence="7 15" id="KW-0963">Cytoplasm</keyword>
<evidence type="ECO:0000256" key="4">
    <source>
        <dbReference type="ARBA" id="ARBA00011738"/>
    </source>
</evidence>
<keyword evidence="8 15" id="KW-0489">Methyltransferase</keyword>
<keyword evidence="11 15" id="KW-0819">tRNA processing</keyword>
<dbReference type="Proteomes" id="UP000287237">
    <property type="component" value="Unassembled WGS sequence"/>
</dbReference>
<evidence type="ECO:0000256" key="7">
    <source>
        <dbReference type="ARBA" id="ARBA00022490"/>
    </source>
</evidence>
<comment type="subcellular location">
    <subcellularLocation>
        <location evidence="2 15 17">Cytoplasm</location>
    </subcellularLocation>
</comment>
<evidence type="ECO:0000256" key="8">
    <source>
        <dbReference type="ARBA" id="ARBA00022603"/>
    </source>
</evidence>
<dbReference type="NCBIfam" id="NF000648">
    <property type="entry name" value="PRK00026.1"/>
    <property type="match status" value="1"/>
</dbReference>
<comment type="similarity">
    <text evidence="3 15 17">Belongs to the RNA methyltransferase TrmD family.</text>
</comment>
<feature type="binding site" evidence="15 16">
    <location>
        <position position="112"/>
    </location>
    <ligand>
        <name>S-adenosyl-L-methionine</name>
        <dbReference type="ChEBI" id="CHEBI:59789"/>
    </ligand>
</feature>
<accession>A0A1E7NHW2</accession>
<dbReference type="InterPro" id="IPR023148">
    <property type="entry name" value="tRNA_m1G_MeTrfase_C_sf"/>
</dbReference>
<evidence type="ECO:0000256" key="2">
    <source>
        <dbReference type="ARBA" id="ARBA00004496"/>
    </source>
</evidence>
<dbReference type="Gene3D" id="1.10.1270.20">
    <property type="entry name" value="tRNA(m1g37)methyltransferase, domain 2"/>
    <property type="match status" value="1"/>
</dbReference>
<name>A0A1E7NHW2_CAMJU</name>
<comment type="caution">
    <text evidence="19">The sequence shown here is derived from an EMBL/GenBank/DDBJ whole genome shotgun (WGS) entry which is preliminary data.</text>
</comment>
<evidence type="ECO:0000256" key="1">
    <source>
        <dbReference type="ARBA" id="ARBA00002634"/>
    </source>
</evidence>
<evidence type="ECO:0000256" key="11">
    <source>
        <dbReference type="ARBA" id="ARBA00022694"/>
    </source>
</evidence>
<dbReference type="EC" id="2.1.1.228" evidence="5 15"/>
<dbReference type="CDD" id="cd18080">
    <property type="entry name" value="TrmD-like"/>
    <property type="match status" value="1"/>
</dbReference>
<comment type="function">
    <text evidence="1 15 17">Specifically methylates guanosine-37 in various tRNAs.</text>
</comment>
<evidence type="ECO:0000256" key="5">
    <source>
        <dbReference type="ARBA" id="ARBA00012807"/>
    </source>
</evidence>
<dbReference type="SUPFAM" id="SSF75217">
    <property type="entry name" value="alpha/beta knot"/>
    <property type="match status" value="1"/>
</dbReference>
<dbReference type="HAMAP" id="MF_00605">
    <property type="entry name" value="TrmD"/>
    <property type="match status" value="1"/>
</dbReference>
<gene>
    <name evidence="15" type="primary">trmD</name>
    <name evidence="19" type="ORF">C3H42_02545</name>
</gene>
<evidence type="ECO:0000256" key="13">
    <source>
        <dbReference type="ARBA" id="ARBA00033392"/>
    </source>
</evidence>
<dbReference type="GO" id="GO:0002939">
    <property type="term" value="P:tRNA N1-guanine methylation"/>
    <property type="evidence" value="ECO:0007669"/>
    <property type="project" value="TreeGrafter"/>
</dbReference>
<keyword evidence="10 15" id="KW-0949">S-adenosyl-L-methionine</keyword>
<evidence type="ECO:0000256" key="15">
    <source>
        <dbReference type="HAMAP-Rule" id="MF_00605"/>
    </source>
</evidence>
<organism evidence="19 20">
    <name type="scientific">Campylobacter jejuni</name>
    <dbReference type="NCBI Taxonomy" id="197"/>
    <lineage>
        <taxon>Bacteria</taxon>
        <taxon>Pseudomonadati</taxon>
        <taxon>Campylobacterota</taxon>
        <taxon>Epsilonproteobacteria</taxon>
        <taxon>Campylobacterales</taxon>
        <taxon>Campylobacteraceae</taxon>
        <taxon>Campylobacter</taxon>
    </lineage>
</organism>
<feature type="binding site" evidence="15 16">
    <location>
        <begin position="132"/>
        <end position="137"/>
    </location>
    <ligand>
        <name>S-adenosyl-L-methionine</name>
        <dbReference type="ChEBI" id="CHEBI:59789"/>
    </ligand>
</feature>
<sequence>MKFSFVSLFPNLMEFYFQDSILARAKEKKLFKLNFYNPRDFSKNPYHKVDDYKIGGGAGLLMQAEPMYEVLKSIQEKKENPYFIFLNPSGKTFNQKDAKRLSKKEHIVFVCGRYEGVDERVLEIFANEVFSIGDFILTGGELPALVMCDAILRNVNGVLGNMESLEEESFENNLLEAPAFSKPFIFEKKNQKFYTPSEFLKGNHARIASLKTTLASCKTKFFRPDLFLEHERKK</sequence>
<proteinExistence type="inferred from homology"/>
<comment type="catalytic activity">
    <reaction evidence="14 15 17">
        <text>guanosine(37) in tRNA + S-adenosyl-L-methionine = N(1)-methylguanosine(37) in tRNA + S-adenosyl-L-homocysteine + H(+)</text>
        <dbReference type="Rhea" id="RHEA:36899"/>
        <dbReference type="Rhea" id="RHEA-COMP:10145"/>
        <dbReference type="Rhea" id="RHEA-COMP:10147"/>
        <dbReference type="ChEBI" id="CHEBI:15378"/>
        <dbReference type="ChEBI" id="CHEBI:57856"/>
        <dbReference type="ChEBI" id="CHEBI:59789"/>
        <dbReference type="ChEBI" id="CHEBI:73542"/>
        <dbReference type="ChEBI" id="CHEBI:74269"/>
        <dbReference type="EC" id="2.1.1.228"/>
    </reaction>
</comment>
<evidence type="ECO:0000256" key="16">
    <source>
        <dbReference type="PIRSR" id="PIRSR000386-1"/>
    </source>
</evidence>
<dbReference type="NCBIfam" id="TIGR00088">
    <property type="entry name" value="trmD"/>
    <property type="match status" value="1"/>
</dbReference>
<evidence type="ECO:0000256" key="6">
    <source>
        <dbReference type="ARBA" id="ARBA00014679"/>
    </source>
</evidence>
<dbReference type="EMBL" id="PRCK01000002">
    <property type="protein sequence ID" value="RTJ96333.1"/>
    <property type="molecule type" value="Genomic_DNA"/>
</dbReference>
<dbReference type="Gene3D" id="3.40.1280.10">
    <property type="match status" value="1"/>
</dbReference>
<evidence type="ECO:0000313" key="19">
    <source>
        <dbReference type="EMBL" id="RTJ96333.1"/>
    </source>
</evidence>
<evidence type="ECO:0000313" key="20">
    <source>
        <dbReference type="Proteomes" id="UP000287237"/>
    </source>
</evidence>